<dbReference type="EMBL" id="JAVDZE010000001">
    <property type="protein sequence ID" value="MDV3102991.1"/>
    <property type="molecule type" value="Genomic_DNA"/>
</dbReference>
<dbReference type="AlphaFoldDB" id="A0AAE4NUR5"/>
<keyword evidence="2" id="KW-0812">Transmembrane</keyword>
<feature type="transmembrane region" description="Helical" evidence="2">
    <location>
        <begin position="71"/>
        <end position="91"/>
    </location>
</feature>
<evidence type="ECO:0000313" key="3">
    <source>
        <dbReference type="EMBL" id="MDV3102991.1"/>
    </source>
</evidence>
<dbReference type="RefSeq" id="WP_315339384.1">
    <property type="nucleotide sequence ID" value="NZ_JAVDZE010000001.1"/>
</dbReference>
<keyword evidence="2" id="KW-0472">Membrane</keyword>
<feature type="transmembrane region" description="Helical" evidence="2">
    <location>
        <begin position="6"/>
        <end position="24"/>
    </location>
</feature>
<sequence>MGDVNYPELVMGIVLLLGSLLGIYRALHYYSRLSGVWRDLSKRVIVSLSLFAAGSVGVIVESLLNTGIWEVMALFYLLSYAVIFLVIFLNLRRASSPQPAPSNQLEGYRESKFPITGGYLLSKAPSPMTLMLLKRLSGLLVVSRNTYEQWVKKSGVKPDRFIWLSRAEMGGGSRSRKAPRASERDTGIFGNEKSSKRLL</sequence>
<dbReference type="Proteomes" id="UP001245683">
    <property type="component" value="Unassembled WGS sequence"/>
</dbReference>
<accession>A0AAE4NUR5</accession>
<feature type="transmembrane region" description="Helical" evidence="2">
    <location>
        <begin position="44"/>
        <end position="65"/>
    </location>
</feature>
<comment type="caution">
    <text evidence="3">The sequence shown here is derived from an EMBL/GenBank/DDBJ whole genome shotgun (WGS) entry which is preliminary data.</text>
</comment>
<organism evidence="3 4">
    <name type="scientific">Thermococcus waiotapuensis</name>
    <dbReference type="NCBI Taxonomy" id="90909"/>
    <lineage>
        <taxon>Archaea</taxon>
        <taxon>Methanobacteriati</taxon>
        <taxon>Methanobacteriota</taxon>
        <taxon>Thermococci</taxon>
        <taxon>Thermococcales</taxon>
        <taxon>Thermococcaceae</taxon>
        <taxon>Thermococcus</taxon>
    </lineage>
</organism>
<evidence type="ECO:0000256" key="2">
    <source>
        <dbReference type="SAM" id="Phobius"/>
    </source>
</evidence>
<gene>
    <name evidence="3" type="ORF">RBI02_00215</name>
</gene>
<feature type="region of interest" description="Disordered" evidence="1">
    <location>
        <begin position="170"/>
        <end position="199"/>
    </location>
</feature>
<evidence type="ECO:0000256" key="1">
    <source>
        <dbReference type="SAM" id="MobiDB-lite"/>
    </source>
</evidence>
<reference evidence="3 4" key="1">
    <citation type="submission" date="2023-08" db="EMBL/GenBank/DDBJ databases">
        <title>Draft genome sequence of Thermococcus waiotapuensis WT1T, a thermophilic sulphur-dependent archaeon from order Thermococcales.</title>
        <authorList>
            <person name="Manners S.H."/>
            <person name="Carere C.R."/>
            <person name="Dhami M.K."/>
            <person name="Dobson R.C.J."/>
            <person name="Stott M.B."/>
        </authorList>
    </citation>
    <scope>NUCLEOTIDE SEQUENCE [LARGE SCALE GENOMIC DNA]</scope>
    <source>
        <strain evidence="3 4">WT1</strain>
    </source>
</reference>
<keyword evidence="4" id="KW-1185">Reference proteome</keyword>
<protein>
    <submittedName>
        <fullName evidence="3">Uncharacterized protein</fullName>
    </submittedName>
</protein>
<keyword evidence="2" id="KW-1133">Transmembrane helix</keyword>
<proteinExistence type="predicted"/>
<evidence type="ECO:0000313" key="4">
    <source>
        <dbReference type="Proteomes" id="UP001245683"/>
    </source>
</evidence>
<name>A0AAE4NUR5_9EURY</name>